<keyword evidence="8 12" id="KW-0406">Ion transport</keyword>
<keyword evidence="6 13" id="KW-1133">Transmembrane helix</keyword>
<keyword evidence="3 12" id="KW-0813">Transport</keyword>
<dbReference type="GO" id="GO:0005886">
    <property type="term" value="C:plasma membrane"/>
    <property type="evidence" value="ECO:0007669"/>
    <property type="project" value="TreeGrafter"/>
</dbReference>
<evidence type="ECO:0000256" key="2">
    <source>
        <dbReference type="ARBA" id="ARBA00007193"/>
    </source>
</evidence>
<dbReference type="Gene3D" id="1.10.287.770">
    <property type="entry name" value="YojJ-like"/>
    <property type="match status" value="1"/>
</dbReference>
<comment type="caution">
    <text evidence="14">The sequence shown here is derived from an EMBL/GenBank/DDBJ whole genome shotgun (WGS) entry which is preliminary data.</text>
</comment>
<keyword evidence="10 12" id="KW-0739">Sodium transport</keyword>
<dbReference type="PANTHER" id="PTHR11690">
    <property type="entry name" value="AMILORIDE-SENSITIVE SODIUM CHANNEL-RELATED"/>
    <property type="match status" value="1"/>
</dbReference>
<evidence type="ECO:0000313" key="15">
    <source>
        <dbReference type="Proteomes" id="UP000827092"/>
    </source>
</evidence>
<protein>
    <submittedName>
        <fullName evidence="14">Uncharacterized protein</fullName>
    </submittedName>
</protein>
<keyword evidence="5 12" id="KW-0812">Transmembrane</keyword>
<evidence type="ECO:0000256" key="7">
    <source>
        <dbReference type="ARBA" id="ARBA00023053"/>
    </source>
</evidence>
<dbReference type="Gene3D" id="2.60.470.10">
    <property type="entry name" value="Acid-sensing ion channels like domains"/>
    <property type="match status" value="1"/>
</dbReference>
<dbReference type="AlphaFoldDB" id="A0AAV6UK66"/>
<keyword evidence="9 13" id="KW-0472">Membrane</keyword>
<evidence type="ECO:0000256" key="5">
    <source>
        <dbReference type="ARBA" id="ARBA00022692"/>
    </source>
</evidence>
<dbReference type="PRINTS" id="PR01078">
    <property type="entry name" value="AMINACHANNEL"/>
</dbReference>
<reference evidence="14 15" key="1">
    <citation type="journal article" date="2022" name="Nat. Ecol. Evol.">
        <title>A masculinizing supergene underlies an exaggerated male reproductive morph in a spider.</title>
        <authorList>
            <person name="Hendrickx F."/>
            <person name="De Corte Z."/>
            <person name="Sonet G."/>
            <person name="Van Belleghem S.M."/>
            <person name="Kostlbacher S."/>
            <person name="Vangestel C."/>
        </authorList>
    </citation>
    <scope>NUCLEOTIDE SEQUENCE [LARGE SCALE GENOMIC DNA]</scope>
    <source>
        <strain evidence="14">W744_W776</strain>
    </source>
</reference>
<sequence>MPEKAVLQSKCKSLASWRSSVRFIFRILLAIGFVLQSAKLLEMYMLYPSTVELRVEQPTEVELPAFTVCNVNEIRSTPYCEKYPENCTISNTEPFCSNFAEYCNHINDSRQLPLFGDKAFFRHLTRYEQQVLGHQYEDMVMKCTIEMDDEEENCTGDPVLVPALSFSYEVPFNCFMMNSLQGKPNAEIRKVPVSTKIKLTLNLEVSEYHPSHLSRGGQLSIHSPYHVPSPVGEGIFLNMGTIYRVYVKMAEKILLPNPYKSNCTDYEKQWKMNGGKGPVTEKMCKEMCKLKTSLAEKNCVERRIDYPHNETICPIADHDFAKNNRIRCASSCSSPCDIKRYELEVQEANSEGSRGSCLTAKDSSCLTIVQITFENMERTVFTYKPLFEPIGLLSFIGGYVGLWLGISLLTVYDFLETRIFRLIAKLKKRKERHKSIRQVSPLQKSWEPRRTSSRKNSIVLSLSNDQKGVVYSV</sequence>
<keyword evidence="4 12" id="KW-0894">Sodium channel</keyword>
<feature type="transmembrane region" description="Helical" evidence="13">
    <location>
        <begin position="392"/>
        <end position="415"/>
    </location>
</feature>
<gene>
    <name evidence="14" type="ORF">JTE90_028054</name>
</gene>
<name>A0AAV6UK66_9ARAC</name>
<keyword evidence="7" id="KW-0915">Sodium</keyword>
<evidence type="ECO:0000256" key="3">
    <source>
        <dbReference type="ARBA" id="ARBA00022448"/>
    </source>
</evidence>
<feature type="transmembrane region" description="Helical" evidence="13">
    <location>
        <begin position="23"/>
        <end position="47"/>
    </location>
</feature>
<evidence type="ECO:0000256" key="8">
    <source>
        <dbReference type="ARBA" id="ARBA00023065"/>
    </source>
</evidence>
<evidence type="ECO:0000256" key="13">
    <source>
        <dbReference type="SAM" id="Phobius"/>
    </source>
</evidence>
<comment type="similarity">
    <text evidence="2 12">Belongs to the amiloride-sensitive sodium channel (TC 1.A.6) family.</text>
</comment>
<organism evidence="14 15">
    <name type="scientific">Oedothorax gibbosus</name>
    <dbReference type="NCBI Taxonomy" id="931172"/>
    <lineage>
        <taxon>Eukaryota</taxon>
        <taxon>Metazoa</taxon>
        <taxon>Ecdysozoa</taxon>
        <taxon>Arthropoda</taxon>
        <taxon>Chelicerata</taxon>
        <taxon>Arachnida</taxon>
        <taxon>Araneae</taxon>
        <taxon>Araneomorphae</taxon>
        <taxon>Entelegynae</taxon>
        <taxon>Araneoidea</taxon>
        <taxon>Linyphiidae</taxon>
        <taxon>Erigoninae</taxon>
        <taxon>Oedothorax</taxon>
    </lineage>
</organism>
<keyword evidence="11 12" id="KW-0407">Ion channel</keyword>
<accession>A0AAV6UK66</accession>
<dbReference type="Proteomes" id="UP000827092">
    <property type="component" value="Unassembled WGS sequence"/>
</dbReference>
<dbReference type="PANTHER" id="PTHR11690:SF248">
    <property type="entry name" value="PICKPOCKET 17, ISOFORM A"/>
    <property type="match status" value="1"/>
</dbReference>
<evidence type="ECO:0000256" key="10">
    <source>
        <dbReference type="ARBA" id="ARBA00023201"/>
    </source>
</evidence>
<comment type="subcellular location">
    <subcellularLocation>
        <location evidence="1">Membrane</location>
        <topology evidence="1">Multi-pass membrane protein</topology>
    </subcellularLocation>
</comment>
<proteinExistence type="inferred from homology"/>
<evidence type="ECO:0000256" key="11">
    <source>
        <dbReference type="ARBA" id="ARBA00023303"/>
    </source>
</evidence>
<evidence type="ECO:0000256" key="9">
    <source>
        <dbReference type="ARBA" id="ARBA00023136"/>
    </source>
</evidence>
<keyword evidence="15" id="KW-1185">Reference proteome</keyword>
<dbReference type="EMBL" id="JAFNEN010000410">
    <property type="protein sequence ID" value="KAG8183691.1"/>
    <property type="molecule type" value="Genomic_DNA"/>
</dbReference>
<evidence type="ECO:0000313" key="14">
    <source>
        <dbReference type="EMBL" id="KAG8183691.1"/>
    </source>
</evidence>
<dbReference type="InterPro" id="IPR001873">
    <property type="entry name" value="ENaC"/>
</dbReference>
<dbReference type="GO" id="GO:0015280">
    <property type="term" value="F:ligand-gated sodium channel activity"/>
    <property type="evidence" value="ECO:0007669"/>
    <property type="project" value="TreeGrafter"/>
</dbReference>
<dbReference type="Pfam" id="PF00858">
    <property type="entry name" value="ASC"/>
    <property type="match status" value="1"/>
</dbReference>
<evidence type="ECO:0000256" key="1">
    <source>
        <dbReference type="ARBA" id="ARBA00004141"/>
    </source>
</evidence>
<evidence type="ECO:0000256" key="12">
    <source>
        <dbReference type="RuleBase" id="RU000679"/>
    </source>
</evidence>
<evidence type="ECO:0000256" key="4">
    <source>
        <dbReference type="ARBA" id="ARBA00022461"/>
    </source>
</evidence>
<evidence type="ECO:0000256" key="6">
    <source>
        <dbReference type="ARBA" id="ARBA00022989"/>
    </source>
</evidence>